<evidence type="ECO:0000256" key="2">
    <source>
        <dbReference type="ARBA" id="ARBA00022475"/>
    </source>
</evidence>
<dbReference type="InterPro" id="IPR055355">
    <property type="entry name" value="ZP-C"/>
</dbReference>
<dbReference type="GO" id="GO:0005886">
    <property type="term" value="C:plasma membrane"/>
    <property type="evidence" value="ECO:0007669"/>
    <property type="project" value="UniProtKB-SubCell"/>
</dbReference>
<feature type="compositionally biased region" description="Pro residues" evidence="4">
    <location>
        <begin position="1327"/>
        <end position="1338"/>
    </location>
</feature>
<gene>
    <name evidence="7" type="ORF">JOQ06_015420</name>
</gene>
<feature type="region of interest" description="Disordered" evidence="4">
    <location>
        <begin position="1022"/>
        <end position="1068"/>
    </location>
</feature>
<dbReference type="Pfam" id="PF00100">
    <property type="entry name" value="Zona_pellucida"/>
    <property type="match status" value="1"/>
</dbReference>
<feature type="region of interest" description="Disordered" evidence="4">
    <location>
        <begin position="670"/>
        <end position="753"/>
    </location>
</feature>
<dbReference type="PANTHER" id="PTHR23343:SF117">
    <property type="entry name" value="ZONA PELLUCIDA SPERM-BINDING PROTEIN 4-LIKE ISOFORM X1"/>
    <property type="match status" value="1"/>
</dbReference>
<dbReference type="InterPro" id="IPR051148">
    <property type="entry name" value="Zona_Pellucida_Domain_gp"/>
</dbReference>
<name>A0AAD6AAG2_9TELE</name>
<dbReference type="Proteomes" id="UP001219934">
    <property type="component" value="Unassembled WGS sequence"/>
</dbReference>
<dbReference type="PANTHER" id="PTHR23343">
    <property type="entry name" value="ZONA PELLUCIDA SPERM-BINDING PROTEIN"/>
    <property type="match status" value="1"/>
</dbReference>
<feature type="region of interest" description="Disordered" evidence="4">
    <location>
        <begin position="621"/>
        <end position="653"/>
    </location>
</feature>
<keyword evidence="5" id="KW-1133">Transmembrane helix</keyword>
<dbReference type="Gene3D" id="2.60.40.4100">
    <property type="entry name" value="Zona pellucida, ZP-C domain"/>
    <property type="match status" value="1"/>
</dbReference>
<feature type="compositionally biased region" description="Polar residues" evidence="4">
    <location>
        <begin position="1035"/>
        <end position="1064"/>
    </location>
</feature>
<evidence type="ECO:0000256" key="4">
    <source>
        <dbReference type="SAM" id="MobiDB-lite"/>
    </source>
</evidence>
<evidence type="ECO:0000313" key="7">
    <source>
        <dbReference type="EMBL" id="KAJ4921529.1"/>
    </source>
</evidence>
<feature type="region of interest" description="Disordered" evidence="4">
    <location>
        <begin position="823"/>
        <end position="848"/>
    </location>
</feature>
<sequence>MHLKRNGHLFIVLLIYTITTITLPVHSSSNSALRGERRGVLTTKGLRERINLDSKRGKESRILPFLNSEIQNKTGFKLQTNMASSLIGNIFKDRNKPKRSDPPDEECNEGEIELSTPGKFYLPGQLETNPVVGNQADSASVHAEDRPEVRGQRRSASKESWRKLKPVVDCGNDAMTLTVRWRRAVQLQLSRVNESSVPLSQPPPQCGYSVQNTWRDLSLIARYDACHVKQEEEGFVLPLLWRGTPAKMSCPTPQTQPWASGPSSLCCALHGMTLTVQGPHAAEEIRVNVRGEWAPLLVLEERCGYTVERRDAEIRIAAPFITCGITDEDGKHSLSLQIEENTFKLACPVSPPEELRPSHHPPRLQTGNIPESLESFPWAQPFLLAPLNYPHPTYHHKYHPPDESSSTAELSLAPPVDSPPDDPHQIPAHFNIPTPQSSPENVENVHPVYPDPQETHVMGVSIKLRAAPSPVTVQDVAPSLQPSSHGFNSYYHYYHHPKVPLPDTTQNPDPGPEEPGKQSFTNPPQNPGFLENSHFLQPVTEAAFLPISNLPTSAPHPPHPYPFPYHYFPHIASGEAKILPPLDPEMTPNLSEDQKSDTSVHPRSSQVYDEHNPLNPYYHYYHPKIPQPGPPQYPDLRPEEPLDLPQNPEFPQDSQQFLQPVTEAASLISTLPPKTSTPSHPPHPYPFPFHYFPHIGPEEAQRLPSLDPETTPNLSVDQNSGTSIHPRSSDAEATSLTSSPLESPPKMNSPDVPYPPHPYPFPYYYFPHIALGEDKVLPPLDPEMTLNSSEDQKSDTSVHPRSSQVHNEHNPFNPYYHYFHHPEIPQPGPPQHPDSGPEFSTDTTPSIHTINTSTTLKSLNLVHLKTLIQALKYLENETGPDNSVHPYYHDQHLKIPLPGKPQDTDPGPEEPGELSLTNLPQLLQSGPESATLTSSPPESPPKASATDAPPPPHPYPFPYYYFPHIARGDVQGLPPLSLEANPDLSEDQKSDASVHPRSSQVHDEHNSFNPYHQYYYYNHLKIPQTGPTQDPDPQEWSQTNPPLSYEFSENSDVASFTSSPSESPLKSAPEAPYPPYPYPYPHYYFPHIAWGEPEAFVDPQEMHPAGNMNFEKASNSEPQLPSDLSGLDHAAEAGFPSMPQQLRSLNSHYVTHQQQVDAFGLPHDEVGKRMDGEMKDCTSGQLLSFVVLDSVLDHRSEISLVRLRVQCSSSPGSPGEERLHVMYRPPPVLFPVSTVTVQLRIATDESFSSFHPEAHLPLSVIGGGSVYLQLSLQDPPAPHLLLLVHSCLAFTHTPYSSWRLVYDGCGDSQLLSHSNPPPTQRILIPALPSPPSESPPPLTEGGSSHLQDPEIYFMCLTEVCYAADVDCTISCINSKFNTQETPKRN</sequence>
<feature type="region of interest" description="Disordered" evidence="4">
    <location>
        <begin position="1321"/>
        <end position="1344"/>
    </location>
</feature>
<organism evidence="7 8">
    <name type="scientific">Pogonophryne albipinna</name>
    <dbReference type="NCBI Taxonomy" id="1090488"/>
    <lineage>
        <taxon>Eukaryota</taxon>
        <taxon>Metazoa</taxon>
        <taxon>Chordata</taxon>
        <taxon>Craniata</taxon>
        <taxon>Vertebrata</taxon>
        <taxon>Euteleostomi</taxon>
        <taxon>Actinopterygii</taxon>
        <taxon>Neopterygii</taxon>
        <taxon>Teleostei</taxon>
        <taxon>Neoteleostei</taxon>
        <taxon>Acanthomorphata</taxon>
        <taxon>Eupercaria</taxon>
        <taxon>Perciformes</taxon>
        <taxon>Notothenioidei</taxon>
        <taxon>Pogonophryne</taxon>
    </lineage>
</organism>
<keyword evidence="5" id="KW-0812">Transmembrane</keyword>
<comment type="subcellular location">
    <subcellularLocation>
        <location evidence="1">Cell membrane</location>
    </subcellularLocation>
</comment>
<feature type="region of interest" description="Disordered" evidence="4">
    <location>
        <begin position="396"/>
        <end position="423"/>
    </location>
</feature>
<dbReference type="GO" id="GO:0007339">
    <property type="term" value="P:binding of sperm to zona pellucida"/>
    <property type="evidence" value="ECO:0007669"/>
    <property type="project" value="TreeGrafter"/>
</dbReference>
<keyword evidence="3 5" id="KW-0472">Membrane</keyword>
<accession>A0AAD6AAG2</accession>
<protein>
    <recommendedName>
        <fullName evidence="6">ZP-C domain-containing protein</fullName>
    </recommendedName>
</protein>
<feature type="region of interest" description="Disordered" evidence="4">
    <location>
        <begin position="137"/>
        <end position="158"/>
    </location>
</feature>
<evidence type="ECO:0000256" key="5">
    <source>
        <dbReference type="SAM" id="Phobius"/>
    </source>
</evidence>
<feature type="transmembrane region" description="Helical" evidence="5">
    <location>
        <begin position="7"/>
        <end position="25"/>
    </location>
</feature>
<dbReference type="GO" id="GO:0035804">
    <property type="term" value="F:structural constituent of egg coat"/>
    <property type="evidence" value="ECO:0007669"/>
    <property type="project" value="TreeGrafter"/>
</dbReference>
<dbReference type="InterPro" id="IPR042235">
    <property type="entry name" value="ZP-C_dom"/>
</dbReference>
<dbReference type="GO" id="GO:0060468">
    <property type="term" value="P:prevention of polyspermy"/>
    <property type="evidence" value="ECO:0007669"/>
    <property type="project" value="TreeGrafter"/>
</dbReference>
<dbReference type="EMBL" id="JAPTMU010000117">
    <property type="protein sequence ID" value="KAJ4921529.1"/>
    <property type="molecule type" value="Genomic_DNA"/>
</dbReference>
<proteinExistence type="predicted"/>
<feature type="region of interest" description="Disordered" evidence="4">
    <location>
        <begin position="497"/>
        <end position="532"/>
    </location>
</feature>
<feature type="domain" description="ZP-C" evidence="6">
    <location>
        <begin position="1234"/>
        <end position="1366"/>
    </location>
</feature>
<feature type="region of interest" description="Disordered" evidence="4">
    <location>
        <begin position="882"/>
        <end position="952"/>
    </location>
</feature>
<feature type="compositionally biased region" description="Low complexity" evidence="4">
    <location>
        <begin position="734"/>
        <end position="745"/>
    </location>
</feature>
<feature type="compositionally biased region" description="Basic and acidic residues" evidence="4">
    <location>
        <begin position="91"/>
        <end position="102"/>
    </location>
</feature>
<feature type="compositionally biased region" description="Polar residues" evidence="4">
    <location>
        <begin position="915"/>
        <end position="933"/>
    </location>
</feature>
<feature type="region of interest" description="Disordered" evidence="4">
    <location>
        <begin position="581"/>
        <end position="608"/>
    </location>
</feature>
<feature type="region of interest" description="Disordered" evidence="4">
    <location>
        <begin position="91"/>
        <end position="111"/>
    </location>
</feature>
<reference evidence="7" key="1">
    <citation type="submission" date="2022-11" db="EMBL/GenBank/DDBJ databases">
        <title>Chromosome-level genome of Pogonophryne albipinna.</title>
        <authorList>
            <person name="Jo E."/>
        </authorList>
    </citation>
    <scope>NUCLEOTIDE SEQUENCE</scope>
    <source>
        <strain evidence="7">SGF0006</strain>
        <tissue evidence="7">Muscle</tissue>
    </source>
</reference>
<feature type="compositionally biased region" description="Polar residues" evidence="4">
    <location>
        <begin position="708"/>
        <end position="726"/>
    </location>
</feature>
<evidence type="ECO:0000259" key="6">
    <source>
        <dbReference type="Pfam" id="PF00100"/>
    </source>
</evidence>
<evidence type="ECO:0000256" key="3">
    <source>
        <dbReference type="ARBA" id="ARBA00023136"/>
    </source>
</evidence>
<evidence type="ECO:0000313" key="8">
    <source>
        <dbReference type="Proteomes" id="UP001219934"/>
    </source>
</evidence>
<comment type="caution">
    <text evidence="7">The sequence shown here is derived from an EMBL/GenBank/DDBJ whole genome shotgun (WGS) entry which is preliminary data.</text>
</comment>
<evidence type="ECO:0000256" key="1">
    <source>
        <dbReference type="ARBA" id="ARBA00004236"/>
    </source>
</evidence>
<feature type="region of interest" description="Disordered" evidence="4">
    <location>
        <begin position="780"/>
        <end position="805"/>
    </location>
</feature>
<keyword evidence="8" id="KW-1185">Reference proteome</keyword>
<feature type="region of interest" description="Disordered" evidence="4">
    <location>
        <begin position="973"/>
        <end position="1006"/>
    </location>
</feature>
<dbReference type="GO" id="GO:0032190">
    <property type="term" value="F:acrosin binding"/>
    <property type="evidence" value="ECO:0007669"/>
    <property type="project" value="TreeGrafter"/>
</dbReference>
<keyword evidence="2" id="KW-1003">Cell membrane</keyword>
<feature type="compositionally biased region" description="Basic and acidic residues" evidence="4">
    <location>
        <begin position="986"/>
        <end position="1006"/>
    </location>
</feature>
<dbReference type="GO" id="GO:0035805">
    <property type="term" value="C:egg coat"/>
    <property type="evidence" value="ECO:0007669"/>
    <property type="project" value="TreeGrafter"/>
</dbReference>
<feature type="compositionally biased region" description="Basic and acidic residues" evidence="4">
    <location>
        <begin position="142"/>
        <end position="158"/>
    </location>
</feature>